<feature type="transmembrane region" description="Helical" evidence="1">
    <location>
        <begin position="84"/>
        <end position="103"/>
    </location>
</feature>
<dbReference type="EMBL" id="CP030850">
    <property type="protein sequence ID" value="AXE20164.1"/>
    <property type="molecule type" value="Genomic_DNA"/>
</dbReference>
<dbReference type="OrthoDB" id="935889at2"/>
<proteinExistence type="predicted"/>
<evidence type="ECO:0000313" key="3">
    <source>
        <dbReference type="Proteomes" id="UP000251993"/>
    </source>
</evidence>
<evidence type="ECO:0008006" key="4">
    <source>
        <dbReference type="Google" id="ProtNLM"/>
    </source>
</evidence>
<feature type="transmembrane region" description="Helical" evidence="1">
    <location>
        <begin position="12"/>
        <end position="29"/>
    </location>
</feature>
<feature type="transmembrane region" description="Helical" evidence="1">
    <location>
        <begin position="208"/>
        <end position="228"/>
    </location>
</feature>
<feature type="transmembrane region" description="Helical" evidence="1">
    <location>
        <begin position="115"/>
        <end position="133"/>
    </location>
</feature>
<keyword evidence="1" id="KW-0812">Transmembrane</keyword>
<protein>
    <recommendedName>
        <fullName evidence="4">Glycosyltransferase RgtA/B/C/D-like domain-containing protein</fullName>
    </recommendedName>
</protein>
<dbReference type="AlphaFoldDB" id="A0A344TNE3"/>
<accession>A0A344TNE3</accession>
<feature type="transmembrane region" description="Helical" evidence="1">
    <location>
        <begin position="305"/>
        <end position="325"/>
    </location>
</feature>
<dbReference type="KEGG" id="run:DR864_21620"/>
<evidence type="ECO:0000256" key="1">
    <source>
        <dbReference type="SAM" id="Phobius"/>
    </source>
</evidence>
<reference evidence="2 3" key="1">
    <citation type="submission" date="2018-07" db="EMBL/GenBank/DDBJ databases">
        <title>Genome sequencing of Runella.</title>
        <authorList>
            <person name="Baek M.-G."/>
            <person name="Yi H."/>
        </authorList>
    </citation>
    <scope>NUCLEOTIDE SEQUENCE [LARGE SCALE GENOMIC DNA]</scope>
    <source>
        <strain evidence="2 3">HYN0085</strain>
    </source>
</reference>
<dbReference type="RefSeq" id="WP_114068930.1">
    <property type="nucleotide sequence ID" value="NZ_CP030850.1"/>
</dbReference>
<dbReference type="Proteomes" id="UP000251993">
    <property type="component" value="Chromosome"/>
</dbReference>
<feature type="transmembrane region" description="Helical" evidence="1">
    <location>
        <begin position="278"/>
        <end position="298"/>
    </location>
</feature>
<keyword evidence="1" id="KW-1133">Transmembrane helix</keyword>
<feature type="transmembrane region" description="Helical" evidence="1">
    <location>
        <begin position="331"/>
        <end position="353"/>
    </location>
</feature>
<keyword evidence="3" id="KW-1185">Reference proteome</keyword>
<gene>
    <name evidence="2" type="ORF">DR864_21620</name>
</gene>
<name>A0A344TNE3_9BACT</name>
<keyword evidence="1" id="KW-0472">Membrane</keyword>
<sequence length="510" mass="58945">MNLIAKPYQTNWIVFCLIACLIIGRWLIVSEGEYDEDESTWIASALTVLQSSEKWWTLFNYSDSRPLTVLPLVVAGLLGIKQGYLMAKLIGVLFWAGSLFFLFKAFSVYIKPSKAVWYILPLALYFGTTWNPGFVSYNSEHFCIFLLTLGLWLYCKLEKTGHLNAWETCLLGFSLGLLPFAKFQAIPLGLVTAGFALGLFIYQKQWRYVALLTAGGIFPTLLVNIFYFLHHDINSFWQDYFWNLFFYSYTTTFSKVPLSERFNLGRGLHFIFYSKHVALYFLGQFTLIVGGLMSLIMFSRKQANTPFRLISFGFLYLLAAIYAVLQSGNMFMHYLLFLIVPLLFLTFVVVEFISTNPTSGLRWLLLFATLQSIANLLSYQHIYHRQPESSITEALQKHQQKGDKLVLWGWADRFFLSTGMPQGIRTAHTFNAYLPGPHQPYRLQQVIKDMEDNRPALFVDIAVQHLSSQCDTTYRHYRFPTLKAYISQHYQLVQTIDSVLIYRRRTSTSM</sequence>
<organism evidence="2 3">
    <name type="scientific">Runella rosea</name>
    <dbReference type="NCBI Taxonomy" id="2259595"/>
    <lineage>
        <taxon>Bacteria</taxon>
        <taxon>Pseudomonadati</taxon>
        <taxon>Bacteroidota</taxon>
        <taxon>Cytophagia</taxon>
        <taxon>Cytophagales</taxon>
        <taxon>Spirosomataceae</taxon>
        <taxon>Runella</taxon>
    </lineage>
</organism>
<evidence type="ECO:0000313" key="2">
    <source>
        <dbReference type="EMBL" id="AXE20164.1"/>
    </source>
</evidence>
<feature type="transmembrane region" description="Helical" evidence="1">
    <location>
        <begin position="169"/>
        <end position="202"/>
    </location>
</feature>